<sequence>MDTARADGAVIFWKERVRRISRHIVHTESDDEEQKPTVSADGSHPDDNEDQAVQVNSKPEYGPDIPFPSYLMTILEHWHQEKGNEYPRCKFSGRLGSMVWKVFDRRGNELELAWYLVTKPRKYYVLVLHDAIGTARFVYCDPPHRTIHGVYLRPWSGLREKEELEHCAVRVYGNGLEDIEYSPKAWEYLKELQESSGEEDTRSPSVTRRQSPKDKTRTKKSGNAGCSTRYSMRGRTKESEENSEADSSSSSEAGSSSEEKYVPSPPHKRHKTTDTSNTSHSTEPAKPSKVVFRLGSQRVIGAIRYIPLDECRSRQELFDKATAFYQACDRDAQVKILACQISSQREQHYLFEDSDGEFRLLVEQALGLVDSSDRIVIDVLHVLQT</sequence>
<evidence type="ECO:0000313" key="3">
    <source>
        <dbReference type="Proteomes" id="UP000184499"/>
    </source>
</evidence>
<feature type="region of interest" description="Disordered" evidence="1">
    <location>
        <begin position="24"/>
        <end position="58"/>
    </location>
</feature>
<feature type="compositionally biased region" description="Low complexity" evidence="1">
    <location>
        <begin position="245"/>
        <end position="256"/>
    </location>
</feature>
<gene>
    <name evidence="2" type="ORF">ASPBRDRAFT_191749</name>
</gene>
<dbReference type="EMBL" id="KV878680">
    <property type="protein sequence ID" value="OJJ75522.1"/>
    <property type="molecule type" value="Genomic_DNA"/>
</dbReference>
<dbReference type="OrthoDB" id="4450707at2759"/>
<organism evidence="2 3">
    <name type="scientific">Aspergillus brasiliensis (strain CBS 101740 / IMI 381727 / IBT 21946)</name>
    <dbReference type="NCBI Taxonomy" id="767769"/>
    <lineage>
        <taxon>Eukaryota</taxon>
        <taxon>Fungi</taxon>
        <taxon>Dikarya</taxon>
        <taxon>Ascomycota</taxon>
        <taxon>Pezizomycotina</taxon>
        <taxon>Eurotiomycetes</taxon>
        <taxon>Eurotiomycetidae</taxon>
        <taxon>Eurotiales</taxon>
        <taxon>Aspergillaceae</taxon>
        <taxon>Aspergillus</taxon>
        <taxon>Aspergillus subgen. Circumdati</taxon>
    </lineage>
</organism>
<reference evidence="3" key="1">
    <citation type="journal article" date="2017" name="Genome Biol.">
        <title>Comparative genomics reveals high biological diversity and specific adaptations in the industrially and medically important fungal genus Aspergillus.</title>
        <authorList>
            <person name="de Vries R.P."/>
            <person name="Riley R."/>
            <person name="Wiebenga A."/>
            <person name="Aguilar-Osorio G."/>
            <person name="Amillis S."/>
            <person name="Uchima C.A."/>
            <person name="Anderluh G."/>
            <person name="Asadollahi M."/>
            <person name="Askin M."/>
            <person name="Barry K."/>
            <person name="Battaglia E."/>
            <person name="Bayram O."/>
            <person name="Benocci T."/>
            <person name="Braus-Stromeyer S.A."/>
            <person name="Caldana C."/>
            <person name="Canovas D."/>
            <person name="Cerqueira G.C."/>
            <person name="Chen F."/>
            <person name="Chen W."/>
            <person name="Choi C."/>
            <person name="Clum A."/>
            <person name="Dos Santos R.A."/>
            <person name="Damasio A.R."/>
            <person name="Diallinas G."/>
            <person name="Emri T."/>
            <person name="Fekete E."/>
            <person name="Flipphi M."/>
            <person name="Freyberg S."/>
            <person name="Gallo A."/>
            <person name="Gournas C."/>
            <person name="Habgood R."/>
            <person name="Hainaut M."/>
            <person name="Harispe M.L."/>
            <person name="Henrissat B."/>
            <person name="Hilden K.S."/>
            <person name="Hope R."/>
            <person name="Hossain A."/>
            <person name="Karabika E."/>
            <person name="Karaffa L."/>
            <person name="Karanyi Z."/>
            <person name="Krasevec N."/>
            <person name="Kuo A."/>
            <person name="Kusch H."/>
            <person name="LaButti K."/>
            <person name="Lagendijk E.L."/>
            <person name="Lapidus A."/>
            <person name="Levasseur A."/>
            <person name="Lindquist E."/>
            <person name="Lipzen A."/>
            <person name="Logrieco A.F."/>
            <person name="MacCabe A."/>
            <person name="Maekelae M.R."/>
            <person name="Malavazi I."/>
            <person name="Melin P."/>
            <person name="Meyer V."/>
            <person name="Mielnichuk N."/>
            <person name="Miskei M."/>
            <person name="Molnar A.P."/>
            <person name="Mule G."/>
            <person name="Ngan C.Y."/>
            <person name="Orejas M."/>
            <person name="Orosz E."/>
            <person name="Ouedraogo J.P."/>
            <person name="Overkamp K.M."/>
            <person name="Park H.-S."/>
            <person name="Perrone G."/>
            <person name="Piumi F."/>
            <person name="Punt P.J."/>
            <person name="Ram A.F."/>
            <person name="Ramon A."/>
            <person name="Rauscher S."/>
            <person name="Record E."/>
            <person name="Riano-Pachon D.M."/>
            <person name="Robert V."/>
            <person name="Roehrig J."/>
            <person name="Ruller R."/>
            <person name="Salamov A."/>
            <person name="Salih N.S."/>
            <person name="Samson R.A."/>
            <person name="Sandor E."/>
            <person name="Sanguinetti M."/>
            <person name="Schuetze T."/>
            <person name="Sepcic K."/>
            <person name="Shelest E."/>
            <person name="Sherlock G."/>
            <person name="Sophianopoulou V."/>
            <person name="Squina F.M."/>
            <person name="Sun H."/>
            <person name="Susca A."/>
            <person name="Todd R.B."/>
            <person name="Tsang A."/>
            <person name="Unkles S.E."/>
            <person name="van de Wiele N."/>
            <person name="van Rossen-Uffink D."/>
            <person name="Oliveira J.V."/>
            <person name="Vesth T.C."/>
            <person name="Visser J."/>
            <person name="Yu J.-H."/>
            <person name="Zhou M."/>
            <person name="Andersen M.R."/>
            <person name="Archer D.B."/>
            <person name="Baker S.E."/>
            <person name="Benoit I."/>
            <person name="Brakhage A.A."/>
            <person name="Braus G.H."/>
            <person name="Fischer R."/>
            <person name="Frisvad J.C."/>
            <person name="Goldman G.H."/>
            <person name="Houbraken J."/>
            <person name="Oakley B."/>
            <person name="Pocsi I."/>
            <person name="Scazzocchio C."/>
            <person name="Seiboth B."/>
            <person name="vanKuyk P.A."/>
            <person name="Wortman J."/>
            <person name="Dyer P.S."/>
            <person name="Grigoriev I.V."/>
        </authorList>
    </citation>
    <scope>NUCLEOTIDE SEQUENCE [LARGE SCALE GENOMIC DNA]</scope>
    <source>
        <strain evidence="3">CBS 101740 / IMI 381727 / IBT 21946</strain>
    </source>
</reference>
<name>A0A1L9UV92_ASPBC</name>
<proteinExistence type="predicted"/>
<accession>A0A1L9UV92</accession>
<dbReference type="OMA" id="EEWHKEN"/>
<dbReference type="VEuPathDB" id="FungiDB:ASPBRDRAFT_191749"/>
<evidence type="ECO:0000256" key="1">
    <source>
        <dbReference type="SAM" id="MobiDB-lite"/>
    </source>
</evidence>
<feature type="region of interest" description="Disordered" evidence="1">
    <location>
        <begin position="193"/>
        <end position="289"/>
    </location>
</feature>
<dbReference type="AlphaFoldDB" id="A0A1L9UV92"/>
<dbReference type="Proteomes" id="UP000184499">
    <property type="component" value="Unassembled WGS sequence"/>
</dbReference>
<keyword evidence="3" id="KW-1185">Reference proteome</keyword>
<dbReference type="GeneID" id="93572889"/>
<dbReference type="RefSeq" id="XP_067482769.1">
    <property type="nucleotide sequence ID" value="XM_067620401.1"/>
</dbReference>
<evidence type="ECO:0000313" key="2">
    <source>
        <dbReference type="EMBL" id="OJJ75522.1"/>
    </source>
</evidence>
<protein>
    <submittedName>
        <fullName evidence="2">Uncharacterized protein</fullName>
    </submittedName>
</protein>